<dbReference type="Pfam" id="PF08901">
    <property type="entry name" value="DUF1847"/>
    <property type="match status" value="1"/>
</dbReference>
<proteinExistence type="predicted"/>
<dbReference type="InterPro" id="IPR014997">
    <property type="entry name" value="DUF1847"/>
</dbReference>
<organism evidence="1 2">
    <name type="scientific">Methermicoccus shengliensis</name>
    <dbReference type="NCBI Taxonomy" id="660064"/>
    <lineage>
        <taxon>Archaea</taxon>
        <taxon>Methanobacteriati</taxon>
        <taxon>Methanobacteriota</taxon>
        <taxon>Stenosarchaea group</taxon>
        <taxon>Methanomicrobia</taxon>
        <taxon>Methanosarcinales</taxon>
        <taxon>Methermicoccaceae</taxon>
        <taxon>Methermicoccus</taxon>
    </lineage>
</organism>
<sequence>MKCALCSKKSCYEALPCDASPPSEEYEGEDLAMLRAAAEVEAEGYMRLCRIEEVVEFAKKMGYHRLGIAFCIGLEREAAMLHRFLVARGFEVCSVMCKVCGVSKDELGLKKIGRSGVEVMCNPITQAKVLNEEGCELNLVLGLCVGHDILFTKHSAAPVSTIAVKDRMLAHNPLGALYSSYWRKRLGV</sequence>
<comment type="caution">
    <text evidence="1">The sequence shown here is derived from an EMBL/GenBank/DDBJ whole genome shotgun (WGS) entry which is preliminary data.</text>
</comment>
<gene>
    <name evidence="1" type="ORF">HA299_02135</name>
</gene>
<dbReference type="RefSeq" id="WP_042685342.1">
    <property type="nucleotide sequence ID" value="NZ_DUIH01000009.1"/>
</dbReference>
<dbReference type="AlphaFoldDB" id="A0A832RXW8"/>
<accession>A0A832RXW8</accession>
<reference evidence="1" key="1">
    <citation type="journal article" date="2020" name="bioRxiv">
        <title>A rank-normalized archaeal taxonomy based on genome phylogeny resolves widespread incomplete and uneven classifications.</title>
        <authorList>
            <person name="Rinke C."/>
            <person name="Chuvochina M."/>
            <person name="Mussig A.J."/>
            <person name="Chaumeil P.-A."/>
            <person name="Waite D.W."/>
            <person name="Whitman W.B."/>
            <person name="Parks D.H."/>
            <person name="Hugenholtz P."/>
        </authorList>
    </citation>
    <scope>NUCLEOTIDE SEQUENCE</scope>
    <source>
        <strain evidence="1">UBA12518</strain>
    </source>
</reference>
<name>A0A832RXW8_9EURY</name>
<dbReference type="Proteomes" id="UP000600363">
    <property type="component" value="Unassembled WGS sequence"/>
</dbReference>
<evidence type="ECO:0000313" key="1">
    <source>
        <dbReference type="EMBL" id="HIH69411.1"/>
    </source>
</evidence>
<evidence type="ECO:0000313" key="2">
    <source>
        <dbReference type="Proteomes" id="UP000600363"/>
    </source>
</evidence>
<protein>
    <submittedName>
        <fullName evidence="1">DUF1847 domain-containing protein</fullName>
    </submittedName>
</protein>
<dbReference type="EMBL" id="DUIH01000009">
    <property type="protein sequence ID" value="HIH69411.1"/>
    <property type="molecule type" value="Genomic_DNA"/>
</dbReference>